<evidence type="ECO:0000256" key="8">
    <source>
        <dbReference type="HAMAP-Rule" id="MF_00621"/>
    </source>
</evidence>
<dbReference type="EMBL" id="JAHZQA010000001">
    <property type="protein sequence ID" value="MBZ2126841.1"/>
    <property type="molecule type" value="Genomic_DNA"/>
</dbReference>
<feature type="domain" description="Global transcriptional regulator CodY C-terminal" evidence="10">
    <location>
        <begin position="202"/>
        <end position="258"/>
    </location>
</feature>
<proteinExistence type="inferred from homology"/>
<dbReference type="InterPro" id="IPR014154">
    <property type="entry name" value="CodY"/>
</dbReference>
<dbReference type="Gene3D" id="3.30.450.40">
    <property type="match status" value="1"/>
</dbReference>
<keyword evidence="2 8" id="KW-0963">Cytoplasm</keyword>
<dbReference type="GO" id="GO:0045892">
    <property type="term" value="P:negative regulation of DNA-templated transcription"/>
    <property type="evidence" value="ECO:0007669"/>
    <property type="project" value="UniProtKB-UniRule"/>
</dbReference>
<evidence type="ECO:0000313" key="16">
    <source>
        <dbReference type="Proteomes" id="UP000033658"/>
    </source>
</evidence>
<dbReference type="GO" id="GO:0003677">
    <property type="term" value="F:DNA binding"/>
    <property type="evidence" value="ECO:0007669"/>
    <property type="project" value="UniProtKB-UniRule"/>
</dbReference>
<evidence type="ECO:0000259" key="9">
    <source>
        <dbReference type="Pfam" id="PF06018"/>
    </source>
</evidence>
<comment type="caution">
    <text evidence="11">The sequence shown here is derived from an EMBL/GenBank/DDBJ whole genome shotgun (WGS) entry which is preliminary data.</text>
</comment>
<dbReference type="Proteomes" id="UP000033658">
    <property type="component" value="Unassembled WGS sequence"/>
</dbReference>
<dbReference type="EMBL" id="JYGN01000002">
    <property type="protein sequence ID" value="KJQ65761.1"/>
    <property type="molecule type" value="Genomic_DNA"/>
</dbReference>
<dbReference type="GO" id="GO:0005525">
    <property type="term" value="F:GTP binding"/>
    <property type="evidence" value="ECO:0007669"/>
    <property type="project" value="InterPro"/>
</dbReference>
<feature type="region of interest" description="GAF domain" evidence="8">
    <location>
        <begin position="1"/>
        <end position="159"/>
    </location>
</feature>
<dbReference type="SUPFAM" id="SSF46785">
    <property type="entry name" value="Winged helix' DNA-binding domain"/>
    <property type="match status" value="1"/>
</dbReference>
<dbReference type="InterPro" id="IPR036390">
    <property type="entry name" value="WH_DNA-bd_sf"/>
</dbReference>
<comment type="subcellular location">
    <subcellularLocation>
        <location evidence="1 8">Cytoplasm</location>
    </subcellularLocation>
</comment>
<evidence type="ECO:0000259" key="10">
    <source>
        <dbReference type="Pfam" id="PF08222"/>
    </source>
</evidence>
<dbReference type="GO" id="GO:0005737">
    <property type="term" value="C:cytoplasm"/>
    <property type="evidence" value="ECO:0007669"/>
    <property type="project" value="UniProtKB-SubCell"/>
</dbReference>
<evidence type="ECO:0000256" key="3">
    <source>
        <dbReference type="ARBA" id="ARBA00022491"/>
    </source>
</evidence>
<dbReference type="Proteomes" id="UP000826921">
    <property type="component" value="Unassembled WGS sequence"/>
</dbReference>
<dbReference type="NCBIfam" id="TIGR02787">
    <property type="entry name" value="codY_Gpos"/>
    <property type="match status" value="1"/>
</dbReference>
<gene>
    <name evidence="8 11" type="primary">codY</name>
    <name evidence="14" type="ORF">K1I74_02050</name>
    <name evidence="13" type="ORF">SGODD07_01209</name>
    <name evidence="11" type="ORF">TZ86_01978</name>
    <name evidence="12" type="ORF">TZ88_00454</name>
</gene>
<feature type="domain" description="Global transcriptional regulator CodY N-terminal" evidence="9">
    <location>
        <begin position="3"/>
        <end position="182"/>
    </location>
</feature>
<dbReference type="PANTHER" id="PTHR40062:SF1">
    <property type="entry name" value="GLOBAL TRANSCRIPTIONAL REGULATOR CODY"/>
    <property type="match status" value="1"/>
</dbReference>
<protein>
    <recommendedName>
        <fullName evidence="7 8">Global transcriptional regulator CodY</fullName>
    </recommendedName>
</protein>
<dbReference type="Gene3D" id="1.10.10.10">
    <property type="entry name" value="Winged helix-like DNA-binding domain superfamily/Winged helix DNA-binding domain"/>
    <property type="match status" value="1"/>
</dbReference>
<dbReference type="PATRIC" id="fig|1302.15.peg.1973"/>
<dbReference type="PANTHER" id="PTHR40062">
    <property type="entry name" value="GTP-SENSING TRANSCRIPTIONAL PLEIOTROPIC REPRESSOR CODY"/>
    <property type="match status" value="1"/>
</dbReference>
<evidence type="ECO:0000256" key="6">
    <source>
        <dbReference type="ARBA" id="ARBA00023163"/>
    </source>
</evidence>
<evidence type="ECO:0000313" key="13">
    <source>
        <dbReference type="EMBL" id="KXT71529.1"/>
    </source>
</evidence>
<accession>A0A0F3HV32</accession>
<comment type="function">
    <text evidence="8">DNA-binding global transcriptional regulator which is involved in the adaptive response to starvation and acts by directly or indirectly controlling the expression of numerous genes in response to nutrient availability. During rapid exponential growth, CodY is highly active and represses genes whose products allow adaptation to nutrient depletion.</text>
</comment>
<dbReference type="CDD" id="cd00090">
    <property type="entry name" value="HTH_ARSR"/>
    <property type="match status" value="1"/>
</dbReference>
<dbReference type="FunFam" id="3.30.450.40:FF:000003">
    <property type="entry name" value="GTP-sensing transcriptional pleiotropic repressor CodY"/>
    <property type="match status" value="1"/>
</dbReference>
<dbReference type="InterPro" id="IPR010312">
    <property type="entry name" value="Transc_reg_CodY_N"/>
</dbReference>
<dbReference type="InterPro" id="IPR036388">
    <property type="entry name" value="WH-like_DNA-bd_sf"/>
</dbReference>
<keyword evidence="3 8" id="KW-0678">Repressor</keyword>
<dbReference type="FunFam" id="1.10.10.10:FF:000034">
    <property type="entry name" value="GTP-sensing transcriptional pleiotropic repressor CodY"/>
    <property type="match status" value="1"/>
</dbReference>
<dbReference type="Pfam" id="PF06018">
    <property type="entry name" value="CodY"/>
    <property type="match status" value="1"/>
</dbReference>
<keyword evidence="4 8" id="KW-0805">Transcription regulation</keyword>
<keyword evidence="5 8" id="KW-0238">DNA-binding</keyword>
<dbReference type="GO" id="GO:0003700">
    <property type="term" value="F:DNA-binding transcription factor activity"/>
    <property type="evidence" value="ECO:0007669"/>
    <property type="project" value="InterPro"/>
</dbReference>
<reference evidence="13 17" key="2">
    <citation type="submission" date="2016-01" db="EMBL/GenBank/DDBJ databases">
        <title>Highly variable Streptococcus oralis are common among viridans streptococci isolated from primates.</title>
        <authorList>
            <person name="Denapaite D."/>
            <person name="Rieger M."/>
            <person name="Koendgen S."/>
            <person name="Brueckner R."/>
            <person name="Ochigava I."/>
            <person name="Kappeler P."/>
            <person name="Maetz-Rensing K."/>
            <person name="Leendertz F."/>
            <person name="Hakenbeck R."/>
        </authorList>
    </citation>
    <scope>NUCLEOTIDE SEQUENCE [LARGE SCALE GENOMIC DNA]</scope>
    <source>
        <strain evidence="13 17">DD07</strain>
    </source>
</reference>
<evidence type="ECO:0000313" key="14">
    <source>
        <dbReference type="EMBL" id="MBZ2126841.1"/>
    </source>
</evidence>
<dbReference type="SMR" id="A0A0F2CCS2"/>
<evidence type="ECO:0000313" key="12">
    <source>
        <dbReference type="EMBL" id="KJQ65761.1"/>
    </source>
</evidence>
<accession>A0A0F2CCS2</accession>
<dbReference type="InterPro" id="IPR013198">
    <property type="entry name" value="GTP_trans_reg_CodY_C"/>
</dbReference>
<name>A0A0F2CCS2_STRGN</name>
<dbReference type="OMA" id="FPEEYNE"/>
<dbReference type="Pfam" id="PF08222">
    <property type="entry name" value="HTH_CodY"/>
    <property type="match status" value="1"/>
</dbReference>
<evidence type="ECO:0000313" key="11">
    <source>
        <dbReference type="EMBL" id="KJQ56642.1"/>
    </source>
</evidence>
<dbReference type="RefSeq" id="WP_008808441.1">
    <property type="nucleotide sequence ID" value="NZ_CABEIB010000003.1"/>
</dbReference>
<dbReference type="EMBL" id="LQRC01000177">
    <property type="protein sequence ID" value="KXT71529.1"/>
    <property type="molecule type" value="Genomic_DNA"/>
</dbReference>
<reference evidence="14" key="3">
    <citation type="submission" date="2021-07" db="EMBL/GenBank/DDBJ databases">
        <title>Occurrence of streptococci in the human mouth that bind to a non-human glycan.</title>
        <authorList>
            <person name="Cross B."/>
            <person name="Thamadilok S."/>
            <person name="Bensing B."/>
            <person name="Sasmal A."/>
            <person name="Khedri Z."/>
            <person name="Deng L."/>
            <person name="Yu H."/>
            <person name="Mehta A."/>
            <person name="Aluvathingal J."/>
            <person name="Nadendla S."/>
            <person name="Vickerman M."/>
            <person name="Chen X."/>
            <person name="Dewhirst F."/>
            <person name="Gill A."/>
            <person name="Lettrichova I."/>
            <person name="Diaz S."/>
            <person name="Gill S."/>
            <person name="Tettelin H."/>
            <person name="Iverson T."/>
            <person name="Sullam P."/>
            <person name="Varki A."/>
            <person name="Ruhl S."/>
        </authorList>
    </citation>
    <scope>NUCLEOTIDE SEQUENCE</scope>
    <source>
        <strain evidence="14">SK9</strain>
    </source>
</reference>
<dbReference type="NCBIfam" id="NF003170">
    <property type="entry name" value="PRK04158.1"/>
    <property type="match status" value="1"/>
</dbReference>
<keyword evidence="6 8" id="KW-0804">Transcription</keyword>
<dbReference type="Proteomes" id="UP000033375">
    <property type="component" value="Unassembled WGS sequence"/>
</dbReference>
<evidence type="ECO:0000256" key="1">
    <source>
        <dbReference type="ARBA" id="ARBA00004496"/>
    </source>
</evidence>
<reference evidence="15 16" key="1">
    <citation type="submission" date="2015-02" db="EMBL/GenBank/DDBJ databases">
        <title>Evolution of amylase-binding proteins of oral streptococcal species.</title>
        <authorList>
            <person name="Haase E.M."/>
        </authorList>
    </citation>
    <scope>NUCLEOTIDE SEQUENCE [LARGE SCALE GENOMIC DNA]</scope>
    <source>
        <strain evidence="11 16">G9B</strain>
        <strain evidence="12">NCTC 10712</strain>
        <strain evidence="15">UB10712</strain>
    </source>
</reference>
<evidence type="ECO:0000313" key="15">
    <source>
        <dbReference type="Proteomes" id="UP000033375"/>
    </source>
</evidence>
<dbReference type="PIRSF" id="PIRSF011572">
    <property type="entry name" value="GTP_sensing_CodY"/>
    <property type="match status" value="1"/>
</dbReference>
<feature type="DNA-binding region" description="H-T-H motif" evidence="8">
    <location>
        <begin position="207"/>
        <end position="226"/>
    </location>
</feature>
<evidence type="ECO:0000256" key="5">
    <source>
        <dbReference type="ARBA" id="ARBA00023125"/>
    </source>
</evidence>
<sequence>MAHLLEKTRKITSILKRSEEQLQEELPYNDITRQLAEIMDCNACIVNSKGRLLGYFMRYKTNNDRVEAFYQTKMFPDDYIRSANLIYDTEANLPVEHELSIFPVETQSDFPDGLTTIAPIHVSGIRLGSLIIWRNDEKFDNDDLVLVEISSTVVGIQLLNFQREEDEKNIRRRTAVTMAVNTLSYSELRAVSAILGELNGNEGHLTASVIADRIGITRSVIVNALRKLESAGIIESRSLGMKGTYLKVLIPDVFEEIKKRDY</sequence>
<dbReference type="HAMAP" id="MF_00621">
    <property type="entry name" value="HTH_type_CodY"/>
    <property type="match status" value="1"/>
</dbReference>
<dbReference type="InterPro" id="IPR029016">
    <property type="entry name" value="GAF-like_dom_sf"/>
</dbReference>
<evidence type="ECO:0000256" key="2">
    <source>
        <dbReference type="ARBA" id="ARBA00022490"/>
    </source>
</evidence>
<organism evidence="11 16">
    <name type="scientific">Streptococcus gordonii</name>
    <dbReference type="NCBI Taxonomy" id="1302"/>
    <lineage>
        <taxon>Bacteria</taxon>
        <taxon>Bacillati</taxon>
        <taxon>Bacillota</taxon>
        <taxon>Bacilli</taxon>
        <taxon>Lactobacillales</taxon>
        <taxon>Streptococcaceae</taxon>
        <taxon>Streptococcus</taxon>
    </lineage>
</organism>
<comment type="similarity">
    <text evidence="8">Belongs to the CodY family.</text>
</comment>
<dbReference type="Proteomes" id="UP000070096">
    <property type="component" value="Unassembled WGS sequence"/>
</dbReference>
<dbReference type="AlphaFoldDB" id="A0A0F2CCS2"/>
<evidence type="ECO:0000256" key="4">
    <source>
        <dbReference type="ARBA" id="ARBA00023015"/>
    </source>
</evidence>
<evidence type="ECO:0000256" key="7">
    <source>
        <dbReference type="ARBA" id="ARBA00034538"/>
    </source>
</evidence>
<dbReference type="InterPro" id="IPR011991">
    <property type="entry name" value="ArsR-like_HTH"/>
</dbReference>
<evidence type="ECO:0000313" key="17">
    <source>
        <dbReference type="Proteomes" id="UP000070096"/>
    </source>
</evidence>
<dbReference type="EMBL" id="JYGL01000002">
    <property type="protein sequence ID" value="KJQ56642.1"/>
    <property type="molecule type" value="Genomic_DNA"/>
</dbReference>